<evidence type="ECO:0000313" key="4">
    <source>
        <dbReference type="EMBL" id="RUS32081.1"/>
    </source>
</evidence>
<dbReference type="SUPFAM" id="SSF117281">
    <property type="entry name" value="Kelch motif"/>
    <property type="match status" value="1"/>
</dbReference>
<sequence>MSKPTFLAIVTLLATIAHRATGFIPASQYNQAAVLINDTIYVFGGSIIRPYTTVKSLYSLDISQPWISTNPSWVDLTITTGNSTVPLSDSHAMWPSADGESFYVWGGGNSRGQPLLQSGFAQYNTVTRNWTLPSAIINMPQQRDYISASWTSSGVAYIWAGEGDYYTGRPAVYQTFPTFYRLSKISFS</sequence>
<dbReference type="GO" id="GO:0019760">
    <property type="term" value="P:glucosinolate metabolic process"/>
    <property type="evidence" value="ECO:0007669"/>
    <property type="project" value="UniProtKB-ARBA"/>
</dbReference>
<comment type="caution">
    <text evidence="4">The sequence shown here is derived from an EMBL/GenBank/DDBJ whole genome shotgun (WGS) entry which is preliminary data.</text>
</comment>
<protein>
    <recommendedName>
        <fullName evidence="6">Galactose oxidase</fullName>
    </recommendedName>
</protein>
<evidence type="ECO:0008006" key="6">
    <source>
        <dbReference type="Google" id="ProtNLM"/>
    </source>
</evidence>
<keyword evidence="1" id="KW-0677">Repeat</keyword>
<accession>A0A433QQN6</accession>
<dbReference type="Pfam" id="PF24681">
    <property type="entry name" value="Kelch_KLHDC2_KLHL20_DRC7"/>
    <property type="match status" value="1"/>
</dbReference>
<dbReference type="PANTHER" id="PTHR47435:SF4">
    <property type="entry name" value="KELCH REPEAT PROTEIN (AFU_ORTHOLOGUE AFUA_5G12780)"/>
    <property type="match status" value="1"/>
</dbReference>
<keyword evidence="2" id="KW-0408">Iron</keyword>
<keyword evidence="3" id="KW-0732">Signal</keyword>
<name>A0A433QQN6_9FUNG</name>
<feature type="chain" id="PRO_5019404691" description="Galactose oxidase" evidence="3">
    <location>
        <begin position="23"/>
        <end position="188"/>
    </location>
</feature>
<evidence type="ECO:0000313" key="5">
    <source>
        <dbReference type="Proteomes" id="UP000274822"/>
    </source>
</evidence>
<proteinExistence type="predicted"/>
<gene>
    <name evidence="4" type="ORF">BC938DRAFT_476333</name>
</gene>
<evidence type="ECO:0000256" key="2">
    <source>
        <dbReference type="ARBA" id="ARBA00023004"/>
    </source>
</evidence>
<evidence type="ECO:0000256" key="3">
    <source>
        <dbReference type="SAM" id="SignalP"/>
    </source>
</evidence>
<evidence type="ECO:0000256" key="1">
    <source>
        <dbReference type="ARBA" id="ARBA00022737"/>
    </source>
</evidence>
<reference evidence="4 5" key="1">
    <citation type="journal article" date="2018" name="New Phytol.">
        <title>Phylogenomics of Endogonaceae and evolution of mycorrhizas within Mucoromycota.</title>
        <authorList>
            <person name="Chang Y."/>
            <person name="Desiro A."/>
            <person name="Na H."/>
            <person name="Sandor L."/>
            <person name="Lipzen A."/>
            <person name="Clum A."/>
            <person name="Barry K."/>
            <person name="Grigoriev I.V."/>
            <person name="Martin F.M."/>
            <person name="Stajich J.E."/>
            <person name="Smith M.E."/>
            <person name="Bonito G."/>
            <person name="Spatafora J.W."/>
        </authorList>
    </citation>
    <scope>NUCLEOTIDE SEQUENCE [LARGE SCALE GENOMIC DNA]</scope>
    <source>
        <strain evidence="4 5">AD002</strain>
    </source>
</reference>
<dbReference type="Gene3D" id="2.120.10.80">
    <property type="entry name" value="Kelch-type beta propeller"/>
    <property type="match status" value="1"/>
</dbReference>
<dbReference type="EMBL" id="RBNJ01002336">
    <property type="protein sequence ID" value="RUS32081.1"/>
    <property type="molecule type" value="Genomic_DNA"/>
</dbReference>
<dbReference type="PANTHER" id="PTHR47435">
    <property type="entry name" value="KELCH REPEAT PROTEIN (AFU_ORTHOLOGUE AFUA_5G12780)"/>
    <property type="match status" value="1"/>
</dbReference>
<dbReference type="Proteomes" id="UP000274822">
    <property type="component" value="Unassembled WGS sequence"/>
</dbReference>
<dbReference type="AlphaFoldDB" id="A0A433QQN6"/>
<organism evidence="4 5">
    <name type="scientific">Jimgerdemannia flammicorona</name>
    <dbReference type="NCBI Taxonomy" id="994334"/>
    <lineage>
        <taxon>Eukaryota</taxon>
        <taxon>Fungi</taxon>
        <taxon>Fungi incertae sedis</taxon>
        <taxon>Mucoromycota</taxon>
        <taxon>Mucoromycotina</taxon>
        <taxon>Endogonomycetes</taxon>
        <taxon>Endogonales</taxon>
        <taxon>Endogonaceae</taxon>
        <taxon>Jimgerdemannia</taxon>
    </lineage>
</organism>
<keyword evidence="5" id="KW-1185">Reference proteome</keyword>
<feature type="signal peptide" evidence="3">
    <location>
        <begin position="1"/>
        <end position="22"/>
    </location>
</feature>
<dbReference type="InterPro" id="IPR015915">
    <property type="entry name" value="Kelch-typ_b-propeller"/>
</dbReference>